<dbReference type="EMBL" id="NIGF01000005">
    <property type="protein sequence ID" value="PQV64409.1"/>
    <property type="molecule type" value="Genomic_DNA"/>
</dbReference>
<dbReference type="Pfam" id="PF00578">
    <property type="entry name" value="AhpC-TSA"/>
    <property type="match status" value="1"/>
</dbReference>
<dbReference type="OrthoDB" id="9790194at2"/>
<proteinExistence type="predicted"/>
<dbReference type="Proteomes" id="UP000237684">
    <property type="component" value="Unassembled WGS sequence"/>
</dbReference>
<dbReference type="GO" id="GO:0016491">
    <property type="term" value="F:oxidoreductase activity"/>
    <property type="evidence" value="ECO:0007669"/>
    <property type="project" value="InterPro"/>
</dbReference>
<dbReference type="InterPro" id="IPR036249">
    <property type="entry name" value="Thioredoxin-like_sf"/>
</dbReference>
<evidence type="ECO:0000313" key="4">
    <source>
        <dbReference type="Proteomes" id="UP000237684"/>
    </source>
</evidence>
<accession>A0A2S8SUH8</accession>
<dbReference type="AlphaFoldDB" id="A0A2S8SUH8"/>
<sequence>MKSPHLSLLIAALFVAVTAPASSWAQTESRVLPAREEATIPQIEPEAQTAIEALVARYAALRSYADTTQLKWEDEAGAAIRPDDGLNFTATLQWQRPHNIRFEGTNRKGAFLAFGDALKLRVISPNYPGNYVSRVRNPLQVLINEDGTRTTLPADDARVQFDAPLMEVEAGAPGYGFLLEPNFWTRTQKEASVLALEPDAEADGELCRVVRMQLDYDEGATATIRLFIAKSDGLLRRLEQRDERMGARARIVETHSDVRVNPNLPDSTWDFQAPADAKPIEYFSQLNPHQFDPALKIGDLLPTFSADDIKGEPLELNSKSGKVTAVYFSNMAQAIIDVQILKKMDKVIGRDKLQIVFVSGDGARQRVAKFVEHLKLPFSTYFDESGMRNPLAQKFGVKGWATTFIFASDGKLETICSHPSEVSFNKSIKKLLPDTPDDAFILQDGEFISAP</sequence>
<feature type="chain" id="PRO_5015410642" evidence="1">
    <location>
        <begin position="22"/>
        <end position="451"/>
    </location>
</feature>
<dbReference type="CDD" id="cd02966">
    <property type="entry name" value="TlpA_like_family"/>
    <property type="match status" value="1"/>
</dbReference>
<gene>
    <name evidence="3" type="ORF">B1R32_10590</name>
</gene>
<dbReference type="Gene3D" id="3.40.30.10">
    <property type="entry name" value="Glutaredoxin"/>
    <property type="match status" value="1"/>
</dbReference>
<dbReference type="GO" id="GO:0016209">
    <property type="term" value="F:antioxidant activity"/>
    <property type="evidence" value="ECO:0007669"/>
    <property type="project" value="InterPro"/>
</dbReference>
<keyword evidence="1" id="KW-0732">Signal</keyword>
<evidence type="ECO:0000313" key="3">
    <source>
        <dbReference type="EMBL" id="PQV64409.1"/>
    </source>
</evidence>
<comment type="caution">
    <text evidence="3">The sequence shown here is derived from an EMBL/GenBank/DDBJ whole genome shotgun (WGS) entry which is preliminary data.</text>
</comment>
<dbReference type="SUPFAM" id="SSF52833">
    <property type="entry name" value="Thioredoxin-like"/>
    <property type="match status" value="1"/>
</dbReference>
<feature type="domain" description="Alkyl hydroperoxide reductase subunit C/ Thiol specific antioxidant" evidence="2">
    <location>
        <begin position="297"/>
        <end position="413"/>
    </location>
</feature>
<evidence type="ECO:0000256" key="1">
    <source>
        <dbReference type="SAM" id="SignalP"/>
    </source>
</evidence>
<organism evidence="3 4">
    <name type="scientific">Abditibacterium utsteinense</name>
    <dbReference type="NCBI Taxonomy" id="1960156"/>
    <lineage>
        <taxon>Bacteria</taxon>
        <taxon>Pseudomonadati</taxon>
        <taxon>Abditibacteriota</taxon>
        <taxon>Abditibacteriia</taxon>
        <taxon>Abditibacteriales</taxon>
        <taxon>Abditibacteriaceae</taxon>
        <taxon>Abditibacterium</taxon>
    </lineage>
</organism>
<feature type="signal peptide" evidence="1">
    <location>
        <begin position="1"/>
        <end position="21"/>
    </location>
</feature>
<dbReference type="RefSeq" id="WP_105483201.1">
    <property type="nucleotide sequence ID" value="NZ_NIGF01000005.1"/>
</dbReference>
<dbReference type="InParanoid" id="A0A2S8SUH8"/>
<dbReference type="InterPro" id="IPR000866">
    <property type="entry name" value="AhpC/TSA"/>
</dbReference>
<keyword evidence="4" id="KW-1185">Reference proteome</keyword>
<reference evidence="3 4" key="1">
    <citation type="journal article" date="2018" name="Syst. Appl. Microbiol.">
        <title>Abditibacterium utsteinense sp. nov., the first cultivated member of candidate phylum FBP, isolated from ice-free Antarctic soil samples.</title>
        <authorList>
            <person name="Tahon G."/>
            <person name="Tytgat B."/>
            <person name="Lebbe L."/>
            <person name="Carlier A."/>
            <person name="Willems A."/>
        </authorList>
    </citation>
    <scope>NUCLEOTIDE SEQUENCE [LARGE SCALE GENOMIC DNA]</scope>
    <source>
        <strain evidence="3 4">LMG 29911</strain>
    </source>
</reference>
<name>A0A2S8SUH8_9BACT</name>
<evidence type="ECO:0000259" key="2">
    <source>
        <dbReference type="Pfam" id="PF00578"/>
    </source>
</evidence>
<protein>
    <submittedName>
        <fullName evidence="3">Peroxiredoxin</fullName>
    </submittedName>
</protein>